<accession>A0A934UPG7</accession>
<comment type="caution">
    <text evidence="9">Lacks conserved residue(s) required for the propagation of feature annotation.</text>
</comment>
<feature type="compositionally biased region" description="Polar residues" evidence="12">
    <location>
        <begin position="144"/>
        <end position="153"/>
    </location>
</feature>
<keyword evidence="2 9" id="KW-0547">Nucleotide-binding</keyword>
<dbReference type="GO" id="GO:0016787">
    <property type="term" value="F:hydrolase activity"/>
    <property type="evidence" value="ECO:0007669"/>
    <property type="project" value="UniProtKB-KW"/>
</dbReference>
<evidence type="ECO:0000256" key="10">
    <source>
        <dbReference type="NCBIfam" id="TIGR00767"/>
    </source>
</evidence>
<dbReference type="NCBIfam" id="TIGR00767">
    <property type="entry name" value="rho"/>
    <property type="match status" value="1"/>
</dbReference>
<dbReference type="InterPro" id="IPR041703">
    <property type="entry name" value="Rho_factor_ATP-bd"/>
</dbReference>
<feature type="region of interest" description="Disordered" evidence="12">
    <location>
        <begin position="57"/>
        <end position="153"/>
    </location>
</feature>
<proteinExistence type="inferred from homology"/>
<dbReference type="GO" id="GO:0005524">
    <property type="term" value="F:ATP binding"/>
    <property type="evidence" value="ECO:0007669"/>
    <property type="project" value="UniProtKB-UniRule"/>
</dbReference>
<dbReference type="SUPFAM" id="SSF50249">
    <property type="entry name" value="Nucleic acid-binding proteins"/>
    <property type="match status" value="1"/>
</dbReference>
<dbReference type="InterPro" id="IPR011129">
    <property type="entry name" value="CSD"/>
</dbReference>
<dbReference type="SUPFAM" id="SSF68912">
    <property type="entry name" value="Rho N-terminal domain-like"/>
    <property type="match status" value="1"/>
</dbReference>
<dbReference type="Pfam" id="PF07498">
    <property type="entry name" value="Rho_N"/>
    <property type="match status" value="1"/>
</dbReference>
<comment type="caution">
    <text evidence="14">The sequence shown here is derived from an EMBL/GenBank/DDBJ whole genome shotgun (WGS) entry which is preliminary data.</text>
</comment>
<dbReference type="GO" id="GO:0003723">
    <property type="term" value="F:RNA binding"/>
    <property type="evidence" value="ECO:0007669"/>
    <property type="project" value="UniProtKB-UniRule"/>
</dbReference>
<keyword evidence="6 9" id="KW-0694">RNA-binding</keyword>
<dbReference type="InterPro" id="IPR027417">
    <property type="entry name" value="P-loop_NTPase"/>
</dbReference>
<protein>
    <recommendedName>
        <fullName evidence="9 10">Transcription termination factor Rho</fullName>
        <ecNumber evidence="9 10">3.6.4.-</ecNumber>
    </recommendedName>
    <alternativeName>
        <fullName evidence="9">ATP-dependent helicase Rho</fullName>
    </alternativeName>
</protein>
<feature type="binding site" evidence="9">
    <location>
        <position position="323"/>
    </location>
    <ligand>
        <name>ATP</name>
        <dbReference type="ChEBI" id="CHEBI:30616"/>
    </ligand>
</feature>
<dbReference type="Gene3D" id="2.40.50.140">
    <property type="entry name" value="Nucleic acid-binding proteins"/>
    <property type="match status" value="1"/>
</dbReference>
<sequence length="529" mass="59254">MSDTIELNDKLVSELREIAKSLGIAETDELRKAQLITAIVEQQQLIETARKQQNAVNNNYTEKTAEPAEKVEKTRKRTRSVKAKNEPRVEVPLDDTNLFEEEEDEPAEDSDSTNKADATADGSPKNEKTSSSETRTQKFERRVNNSQQKNQEAPVNLDFDNVIVNEGVLEIMPDGYGFLRSSDYNYLTSPDDIYVSQSQIKLFGLKTGDTVRGSIRPPKEGEKYFPLVRVEAINGRIPAEVRDRVPFDHLTPLFPSEKLSLFTDSGNYSTRIMDLFSPIGKGQRGLIVAQPKTGKTILLKDVANAIAKNHPEVYLIILLIDERPEEVTDMARSVRAEVVSSTFDEPAERHVKIANIVLEKAKRMVECGHDVVILLDSITRLARAYNTVAPASGKILSGGVDANALHKPKRFFGAARNIEDGGSLTIIATALTETGSKMDEVIFEEFKGTGNMELQLDRKLSNKRIFPAIDITASSTRRDDLLLDRDTLQRIWILRNHLADMNSQESMEFLQAQIRGTKTNEEFLISMNS</sequence>
<evidence type="ECO:0000256" key="4">
    <source>
        <dbReference type="ARBA" id="ARBA00022806"/>
    </source>
</evidence>
<feature type="compositionally biased region" description="Basic and acidic residues" evidence="12">
    <location>
        <begin position="124"/>
        <end position="143"/>
    </location>
</feature>
<dbReference type="GO" id="GO:0008186">
    <property type="term" value="F:ATP-dependent activity, acting on RNA"/>
    <property type="evidence" value="ECO:0007669"/>
    <property type="project" value="UniProtKB-UniRule"/>
</dbReference>
<dbReference type="PANTHER" id="PTHR46425:SF1">
    <property type="entry name" value="TRANSCRIPTION TERMINATION FACTOR RHO"/>
    <property type="match status" value="1"/>
</dbReference>
<dbReference type="GO" id="GO:0004386">
    <property type="term" value="F:helicase activity"/>
    <property type="evidence" value="ECO:0007669"/>
    <property type="project" value="UniProtKB-UniRule"/>
</dbReference>
<evidence type="ECO:0000256" key="2">
    <source>
        <dbReference type="ARBA" id="ARBA00022741"/>
    </source>
</evidence>
<dbReference type="InterPro" id="IPR000194">
    <property type="entry name" value="ATPase_F1/V1/A1_a/bsu_nucl-bd"/>
</dbReference>
<feature type="compositionally biased region" description="Basic residues" evidence="12">
    <location>
        <begin position="73"/>
        <end position="82"/>
    </location>
</feature>
<dbReference type="EMBL" id="JAEHFW010000003">
    <property type="protein sequence ID" value="MBK0380886.1"/>
    <property type="molecule type" value="Genomic_DNA"/>
</dbReference>
<dbReference type="CDD" id="cd01128">
    <property type="entry name" value="rho_factor_C"/>
    <property type="match status" value="1"/>
</dbReference>
<evidence type="ECO:0000313" key="14">
    <source>
        <dbReference type="EMBL" id="MBK0380886.1"/>
    </source>
</evidence>
<dbReference type="SUPFAM" id="SSF52540">
    <property type="entry name" value="P-loop containing nucleoside triphosphate hydrolases"/>
    <property type="match status" value="1"/>
</dbReference>
<keyword evidence="7 9" id="KW-0805">Transcription regulation</keyword>
<dbReference type="EC" id="3.6.4.-" evidence="9 10"/>
<dbReference type="Gene3D" id="1.10.720.10">
    <property type="match status" value="1"/>
</dbReference>
<gene>
    <name evidence="9 14" type="primary">rho</name>
    <name evidence="14" type="ORF">I5M19_16295</name>
</gene>
<dbReference type="NCBIfam" id="NF006886">
    <property type="entry name" value="PRK09376.1"/>
    <property type="match status" value="1"/>
</dbReference>
<keyword evidence="4 9" id="KW-0347">Helicase</keyword>
<evidence type="ECO:0000256" key="3">
    <source>
        <dbReference type="ARBA" id="ARBA00022801"/>
    </source>
</evidence>
<comment type="function">
    <text evidence="9">Facilitates transcription termination by a mechanism that involves Rho binding to the nascent RNA, activation of Rho's RNA-dependent ATPase activity, and release of the mRNA from the DNA template.</text>
</comment>
<dbReference type="InterPro" id="IPR011113">
    <property type="entry name" value="Rho_RNA-bd"/>
</dbReference>
<dbReference type="SMART" id="SM00357">
    <property type="entry name" value="CSP"/>
    <property type="match status" value="1"/>
</dbReference>
<keyword evidence="1 9" id="KW-0806">Transcription termination</keyword>
<evidence type="ECO:0000256" key="8">
    <source>
        <dbReference type="ARBA" id="ARBA00023163"/>
    </source>
</evidence>
<evidence type="ECO:0000259" key="13">
    <source>
        <dbReference type="PROSITE" id="PS51856"/>
    </source>
</evidence>
<dbReference type="InterPro" id="IPR003593">
    <property type="entry name" value="AAA+_ATPase"/>
</dbReference>
<name>A0A934UPG7_9SPHI</name>
<dbReference type="HAMAP" id="MF_01884">
    <property type="entry name" value="Rho"/>
    <property type="match status" value="1"/>
</dbReference>
<evidence type="ECO:0000256" key="6">
    <source>
        <dbReference type="ARBA" id="ARBA00022884"/>
    </source>
</evidence>
<dbReference type="PROSITE" id="PS51856">
    <property type="entry name" value="RHO_RNA_BD"/>
    <property type="match status" value="1"/>
</dbReference>
<reference evidence="14" key="1">
    <citation type="submission" date="2020-12" db="EMBL/GenBank/DDBJ databases">
        <title>Bacterial novel species Mucilaginibacter sp. SD-g isolated from soil.</title>
        <authorList>
            <person name="Jung H.-Y."/>
        </authorList>
    </citation>
    <scope>NUCLEOTIDE SEQUENCE</scope>
    <source>
        <strain evidence="14">SD-g</strain>
    </source>
</reference>
<dbReference type="GO" id="GO:0006353">
    <property type="term" value="P:DNA-templated transcription termination"/>
    <property type="evidence" value="ECO:0007669"/>
    <property type="project" value="UniProtKB-UniRule"/>
</dbReference>
<evidence type="ECO:0000313" key="15">
    <source>
        <dbReference type="Proteomes" id="UP000613193"/>
    </source>
</evidence>
<keyword evidence="15" id="KW-1185">Reference proteome</keyword>
<dbReference type="Pfam" id="PF07497">
    <property type="entry name" value="Rho_RNA_bind"/>
    <property type="match status" value="1"/>
</dbReference>
<dbReference type="AlphaFoldDB" id="A0A934UPG7"/>
<comment type="similarity">
    <text evidence="9 11">Belongs to the Rho family.</text>
</comment>
<dbReference type="Gene3D" id="3.40.50.300">
    <property type="entry name" value="P-loop containing nucleotide triphosphate hydrolases"/>
    <property type="match status" value="1"/>
</dbReference>
<dbReference type="Pfam" id="PF00006">
    <property type="entry name" value="ATP-synt_ab"/>
    <property type="match status" value="1"/>
</dbReference>
<feature type="compositionally biased region" description="Acidic residues" evidence="12">
    <location>
        <begin position="97"/>
        <end position="111"/>
    </location>
</feature>
<organism evidence="14 15">
    <name type="scientific">Mucilaginibacter segetis</name>
    <dbReference type="NCBI Taxonomy" id="2793071"/>
    <lineage>
        <taxon>Bacteria</taxon>
        <taxon>Pseudomonadati</taxon>
        <taxon>Bacteroidota</taxon>
        <taxon>Sphingobacteriia</taxon>
        <taxon>Sphingobacteriales</taxon>
        <taxon>Sphingobacteriaceae</taxon>
        <taxon>Mucilaginibacter</taxon>
    </lineage>
</organism>
<feature type="domain" description="Rho RNA-BD" evidence="13">
    <location>
        <begin position="162"/>
        <end position="237"/>
    </location>
</feature>
<keyword evidence="5 9" id="KW-0067">ATP-binding</keyword>
<dbReference type="InterPro" id="IPR012340">
    <property type="entry name" value="NA-bd_OB-fold"/>
</dbReference>
<keyword evidence="8 9" id="KW-0804">Transcription</keyword>
<evidence type="ECO:0000256" key="1">
    <source>
        <dbReference type="ARBA" id="ARBA00022472"/>
    </source>
</evidence>
<feature type="binding site" evidence="9">
    <location>
        <begin position="280"/>
        <end position="285"/>
    </location>
    <ligand>
        <name>ATP</name>
        <dbReference type="ChEBI" id="CHEBI:30616"/>
    </ligand>
</feature>
<dbReference type="SMART" id="SM00382">
    <property type="entry name" value="AAA"/>
    <property type="match status" value="1"/>
</dbReference>
<dbReference type="GO" id="GO:0005829">
    <property type="term" value="C:cytosol"/>
    <property type="evidence" value="ECO:0007669"/>
    <property type="project" value="UniProtKB-ARBA"/>
</dbReference>
<dbReference type="SMART" id="SM00959">
    <property type="entry name" value="Rho_N"/>
    <property type="match status" value="1"/>
</dbReference>
<feature type="compositionally biased region" description="Basic and acidic residues" evidence="12">
    <location>
        <begin position="63"/>
        <end position="72"/>
    </location>
</feature>
<dbReference type="CDD" id="cd04459">
    <property type="entry name" value="Rho_CSD"/>
    <property type="match status" value="1"/>
</dbReference>
<dbReference type="Proteomes" id="UP000613193">
    <property type="component" value="Unassembled WGS sequence"/>
</dbReference>
<dbReference type="PANTHER" id="PTHR46425">
    <property type="entry name" value="TRANSCRIPTION TERMINATION FACTOR RHO"/>
    <property type="match status" value="1"/>
</dbReference>
<evidence type="ECO:0000256" key="12">
    <source>
        <dbReference type="SAM" id="MobiDB-lite"/>
    </source>
</evidence>
<keyword evidence="3 9" id="KW-0378">Hydrolase</keyword>
<dbReference type="InterPro" id="IPR036269">
    <property type="entry name" value="Rho_N_sf"/>
</dbReference>
<dbReference type="InterPro" id="IPR011112">
    <property type="entry name" value="Rho-like_N"/>
</dbReference>
<evidence type="ECO:0000256" key="9">
    <source>
        <dbReference type="HAMAP-Rule" id="MF_01884"/>
    </source>
</evidence>
<dbReference type="RefSeq" id="WP_200067420.1">
    <property type="nucleotide sequence ID" value="NZ_JAEHFW010000003.1"/>
</dbReference>
<feature type="binding site" evidence="9">
    <location>
        <begin position="292"/>
        <end position="297"/>
    </location>
    <ligand>
        <name>ATP</name>
        <dbReference type="ChEBI" id="CHEBI:30616"/>
    </ligand>
</feature>
<evidence type="ECO:0000256" key="5">
    <source>
        <dbReference type="ARBA" id="ARBA00022840"/>
    </source>
</evidence>
<dbReference type="InterPro" id="IPR004665">
    <property type="entry name" value="Term_rho"/>
</dbReference>
<evidence type="ECO:0000256" key="11">
    <source>
        <dbReference type="PROSITE-ProRule" id="PRU01203"/>
    </source>
</evidence>
<evidence type="ECO:0000256" key="7">
    <source>
        <dbReference type="ARBA" id="ARBA00023015"/>
    </source>
</evidence>
<comment type="subunit">
    <text evidence="9">Homohexamer. The homohexamer assembles into an open ring structure.</text>
</comment>